<reference evidence="2" key="1">
    <citation type="journal article" date="2019" name="Emerg. Microbes Infect.">
        <title>Comprehensive subspecies identification of 175 nontuberculous mycobacteria species based on 7547 genomic profiles.</title>
        <authorList>
            <person name="Matsumoto Y."/>
            <person name="Kinjo T."/>
            <person name="Motooka D."/>
            <person name="Nabeya D."/>
            <person name="Jung N."/>
            <person name="Uechi K."/>
            <person name="Horii T."/>
            <person name="Iida T."/>
            <person name="Fujita J."/>
            <person name="Nakamura S."/>
        </authorList>
    </citation>
    <scope>NUCLEOTIDE SEQUENCE [LARGE SCALE GENOMIC DNA]</scope>
    <source>
        <strain evidence="2">JCM 13671</strain>
    </source>
</reference>
<protein>
    <submittedName>
        <fullName evidence="2">Uncharacterized protein</fullName>
    </submittedName>
</protein>
<keyword evidence="3" id="KW-1185">Reference proteome</keyword>
<name>A0A7I7XXK5_9MYCO</name>
<feature type="transmembrane region" description="Helical" evidence="1">
    <location>
        <begin position="34"/>
        <end position="52"/>
    </location>
</feature>
<reference evidence="2" key="2">
    <citation type="submission" date="2020-02" db="EMBL/GenBank/DDBJ databases">
        <authorList>
            <person name="Matsumoto Y."/>
            <person name="Motooka D."/>
            <person name="Nakamura S."/>
        </authorList>
    </citation>
    <scope>NUCLEOTIDE SEQUENCE</scope>
    <source>
        <strain evidence="2">JCM 13671</strain>
    </source>
</reference>
<dbReference type="EMBL" id="AP022612">
    <property type="protein sequence ID" value="BBZ33864.1"/>
    <property type="molecule type" value="Genomic_DNA"/>
</dbReference>
<dbReference type="AlphaFoldDB" id="A0A7I7XXK5"/>
<evidence type="ECO:0000313" key="3">
    <source>
        <dbReference type="Proteomes" id="UP000466931"/>
    </source>
</evidence>
<proteinExistence type="predicted"/>
<accession>A0A7I7XXK5</accession>
<evidence type="ECO:0000256" key="1">
    <source>
        <dbReference type="SAM" id="Phobius"/>
    </source>
</evidence>
<organism evidence="2 3">
    <name type="scientific">Mycolicibacterium confluentis</name>
    <dbReference type="NCBI Taxonomy" id="28047"/>
    <lineage>
        <taxon>Bacteria</taxon>
        <taxon>Bacillati</taxon>
        <taxon>Actinomycetota</taxon>
        <taxon>Actinomycetes</taxon>
        <taxon>Mycobacteriales</taxon>
        <taxon>Mycobacteriaceae</taxon>
        <taxon>Mycolicibacterium</taxon>
    </lineage>
</organism>
<evidence type="ECO:0000313" key="2">
    <source>
        <dbReference type="EMBL" id="BBZ33864.1"/>
    </source>
</evidence>
<keyword evidence="1" id="KW-0472">Membrane</keyword>
<gene>
    <name evidence="2" type="ORF">MCNF_24690</name>
</gene>
<keyword evidence="1" id="KW-0812">Transmembrane</keyword>
<sequence length="79" mass="8145">MDLMTTAEQFRSAVAHPASREVTIAGVPWPAYKVFALIVAAVVFGVVGLMTASMGAGVLTGAAVATVVWVGFGVAHRTR</sequence>
<dbReference type="Proteomes" id="UP000466931">
    <property type="component" value="Chromosome"/>
</dbReference>
<keyword evidence="1" id="KW-1133">Transmembrane helix</keyword>
<feature type="transmembrane region" description="Helical" evidence="1">
    <location>
        <begin position="58"/>
        <end position="75"/>
    </location>
</feature>